<name>A0ABY7LCL1_9GAMM</name>
<dbReference type="EMBL" id="CP114584">
    <property type="protein sequence ID" value="WBA13972.1"/>
    <property type="molecule type" value="Genomic_DNA"/>
</dbReference>
<dbReference type="RefSeq" id="WP_269597333.1">
    <property type="nucleotide sequence ID" value="NZ_CP114584.1"/>
</dbReference>
<dbReference type="PANTHER" id="PTHR45947:SF3">
    <property type="entry name" value="SULFOQUINOVOSYL TRANSFERASE SQD2"/>
    <property type="match status" value="1"/>
</dbReference>
<dbReference type="InterPro" id="IPR028098">
    <property type="entry name" value="Glyco_trans_4-like_N"/>
</dbReference>
<evidence type="ECO:0000313" key="3">
    <source>
        <dbReference type="Proteomes" id="UP001164676"/>
    </source>
</evidence>
<evidence type="ECO:0000313" key="2">
    <source>
        <dbReference type="EMBL" id="WBA13972.1"/>
    </source>
</evidence>
<reference evidence="2" key="1">
    <citation type="submission" date="2022-09" db="EMBL/GenBank/DDBJ databases">
        <authorList>
            <person name="Li Z.-J."/>
        </authorList>
    </citation>
    <scope>NUCLEOTIDE SEQUENCE</scope>
    <source>
        <strain evidence="2">TGB10</strain>
    </source>
</reference>
<dbReference type="Proteomes" id="UP001164676">
    <property type="component" value="Chromosome"/>
</dbReference>
<keyword evidence="3" id="KW-1185">Reference proteome</keyword>
<dbReference type="SUPFAM" id="SSF53756">
    <property type="entry name" value="UDP-Glycosyltransferase/glycogen phosphorylase"/>
    <property type="match status" value="1"/>
</dbReference>
<proteinExistence type="predicted"/>
<accession>A0ABY7LCL1</accession>
<organism evidence="2 3">
    <name type="scientific">Salinivibrio proteolyticus</name>
    <dbReference type="NCBI Taxonomy" id="334715"/>
    <lineage>
        <taxon>Bacteria</taxon>
        <taxon>Pseudomonadati</taxon>
        <taxon>Pseudomonadota</taxon>
        <taxon>Gammaproteobacteria</taxon>
        <taxon>Vibrionales</taxon>
        <taxon>Vibrionaceae</taxon>
        <taxon>Salinivibrio</taxon>
    </lineage>
</organism>
<dbReference type="InterPro" id="IPR050194">
    <property type="entry name" value="Glycosyltransferase_grp1"/>
</dbReference>
<dbReference type="Pfam" id="PF13439">
    <property type="entry name" value="Glyco_transf_4"/>
    <property type="match status" value="1"/>
</dbReference>
<sequence>MRILVVSQYFWPENFRINDLCISLTERGHDVTVLTGKPNYPDGELFPEYISEPECYDNLSGIKIIRASILPRKKGGLNLFLNYISFVVSAAYKGAKTLRKRDFDVVLACQLSPVTSVLPAIFIKKKKKIPLVMWSLDLWPESLQAVGAVKSDRVIGIIGRLVSYVYKHCDLILAQSEEYLSAIEKRDASGTPKVIFPNWAEDIFSINRKDNYDRDNINIIFAGNIGDAQGFDALVECAKLIKESDLRVQFSIIGDGRRRQRLEEEIKKFDLEEIIILFGKHPLDAMPRFYAKADAALVSLKSNDVFSRTIPGKVQSYMLASLPILGMIDGSTSKLIDIAKCGITCGSDDYRALFNNIKIFCNLSSEKRRAMGLSGYRYASTEFNKEKLITRLEKSLNSLIEG</sequence>
<feature type="domain" description="Glycosyltransferase subfamily 4-like N-terminal" evidence="1">
    <location>
        <begin position="18"/>
        <end position="185"/>
    </location>
</feature>
<dbReference type="PANTHER" id="PTHR45947">
    <property type="entry name" value="SULFOQUINOVOSYL TRANSFERASE SQD2"/>
    <property type="match status" value="1"/>
</dbReference>
<evidence type="ECO:0000259" key="1">
    <source>
        <dbReference type="Pfam" id="PF13439"/>
    </source>
</evidence>
<protein>
    <submittedName>
        <fullName evidence="2">Glycosyltransferase family 4 protein</fullName>
    </submittedName>
</protein>
<dbReference type="Gene3D" id="3.40.50.2000">
    <property type="entry name" value="Glycogen Phosphorylase B"/>
    <property type="match status" value="2"/>
</dbReference>
<dbReference type="Pfam" id="PF13692">
    <property type="entry name" value="Glyco_trans_1_4"/>
    <property type="match status" value="1"/>
</dbReference>
<gene>
    <name evidence="2" type="ORF">N7E60_09560</name>
</gene>
<dbReference type="CDD" id="cd03794">
    <property type="entry name" value="GT4_WbuB-like"/>
    <property type="match status" value="1"/>
</dbReference>